<comment type="subcellular location">
    <subcellularLocation>
        <location evidence="1">Cell membrane</location>
        <topology evidence="1">Multi-pass membrane protein</topology>
    </subcellularLocation>
    <subcellularLocation>
        <location evidence="7">Membrane</location>
        <topology evidence="7">Multi-pass membrane protein</topology>
    </subcellularLocation>
</comment>
<dbReference type="PANTHER" id="PTHR42703:SF1">
    <property type="entry name" value="NA(+)_H(+) ANTIPORTER SUBUNIT D1"/>
    <property type="match status" value="1"/>
</dbReference>
<dbReference type="GO" id="GO:0005886">
    <property type="term" value="C:plasma membrane"/>
    <property type="evidence" value="ECO:0007669"/>
    <property type="project" value="UniProtKB-SubCell"/>
</dbReference>
<evidence type="ECO:0000256" key="1">
    <source>
        <dbReference type="ARBA" id="ARBA00004651"/>
    </source>
</evidence>
<evidence type="ECO:0000256" key="7">
    <source>
        <dbReference type="RuleBase" id="RU000320"/>
    </source>
</evidence>
<proteinExistence type="inferred from homology"/>
<keyword evidence="6 8" id="KW-0472">Membrane</keyword>
<dbReference type="InterPro" id="IPR003918">
    <property type="entry name" value="NADH_UbQ_OxRdtase"/>
</dbReference>
<evidence type="ECO:0000256" key="3">
    <source>
        <dbReference type="ARBA" id="ARBA00022475"/>
    </source>
</evidence>
<dbReference type="OrthoDB" id="5288794at2"/>
<dbReference type="InterPro" id="IPR050586">
    <property type="entry name" value="CPA3_Na-H_Antiporter_D"/>
</dbReference>
<evidence type="ECO:0000259" key="9">
    <source>
        <dbReference type="Pfam" id="PF00361"/>
    </source>
</evidence>
<comment type="similarity">
    <text evidence="2">Belongs to the CPA3 antiporters (TC 2.A.63) subunit D family.</text>
</comment>
<feature type="transmembrane region" description="Helical" evidence="8">
    <location>
        <begin position="30"/>
        <end position="49"/>
    </location>
</feature>
<dbReference type="PANTHER" id="PTHR42703">
    <property type="entry name" value="NADH DEHYDROGENASE"/>
    <property type="match status" value="1"/>
</dbReference>
<evidence type="ECO:0000256" key="6">
    <source>
        <dbReference type="ARBA" id="ARBA00023136"/>
    </source>
</evidence>
<keyword evidence="5 8" id="KW-1133">Transmembrane helix</keyword>
<sequence length="484" mass="52994">MIFTPVLASFLTALCCLFAGRSLRWVRGISLTGAFIGFLCSVNVLFMVIQSGPLRLQFGNWEKPFGIFFHIDLLGAVLLMISSLLGLCGVIASLATLSPKTELRGYHPLYHFLILGVLGAFSTGDLFNLYVWFEVLLVSSFFLLTVLKKKNSFGGAFKYAVLSILSSFIFLIGIALVYSAGGSLDLTQLHALYAGERSLTFQLGLASLALAFLIKAGVFPFYFWLPASYPEGSTAVIAVFSGLLTKVGIYGLLRVLVPFGDLGSAEMQWAIYFMALFSMVLGVLGALSQDNIKGILSFHIISQVGYIALGLSLGTELGIAAAIFYLIHHMVVKTNLFFTAAYIEQRGQGLQVSRLGGLWQSETLLGVLFLFSALSLIGIPPLSGFWAKVFTVQAVLKREDYLGLLLCLGVSLFTLMSMLKIWLGAFFKPSGLPAVSPDFNRRRKWLYVPLVILNLWTVLVGLNANAILEYSKQMVVQVQDRGQK</sequence>
<feature type="transmembrane region" description="Helical" evidence="8">
    <location>
        <begin position="235"/>
        <end position="257"/>
    </location>
</feature>
<keyword evidence="4 7" id="KW-0812">Transmembrane</keyword>
<organism evidence="10 11">
    <name type="scientific">Bdellovibrio bacteriovorus</name>
    <dbReference type="NCBI Taxonomy" id="959"/>
    <lineage>
        <taxon>Bacteria</taxon>
        <taxon>Pseudomonadati</taxon>
        <taxon>Bdellovibrionota</taxon>
        <taxon>Bdellovibrionia</taxon>
        <taxon>Bdellovibrionales</taxon>
        <taxon>Pseudobdellovibrionaceae</taxon>
        <taxon>Bdellovibrio</taxon>
    </lineage>
</organism>
<evidence type="ECO:0000256" key="2">
    <source>
        <dbReference type="ARBA" id="ARBA00005346"/>
    </source>
</evidence>
<feature type="transmembrane region" description="Helical" evidence="8">
    <location>
        <begin position="6"/>
        <end position="23"/>
    </location>
</feature>
<keyword evidence="11" id="KW-1185">Reference proteome</keyword>
<gene>
    <name evidence="10" type="ORF">AZI86_02400</name>
</gene>
<feature type="transmembrane region" description="Helical" evidence="8">
    <location>
        <begin position="106"/>
        <end position="123"/>
    </location>
</feature>
<dbReference type="PRINTS" id="PR01437">
    <property type="entry name" value="NUOXDRDTASE4"/>
</dbReference>
<feature type="transmembrane region" description="Helical" evidence="8">
    <location>
        <begin position="201"/>
        <end position="223"/>
    </location>
</feature>
<dbReference type="InterPro" id="IPR001750">
    <property type="entry name" value="ND/Mrp_TM"/>
</dbReference>
<feature type="transmembrane region" description="Helical" evidence="8">
    <location>
        <begin position="69"/>
        <end position="94"/>
    </location>
</feature>
<dbReference type="GO" id="GO:0042773">
    <property type="term" value="P:ATP synthesis coupled electron transport"/>
    <property type="evidence" value="ECO:0007669"/>
    <property type="project" value="InterPro"/>
</dbReference>
<evidence type="ECO:0000256" key="4">
    <source>
        <dbReference type="ARBA" id="ARBA00022692"/>
    </source>
</evidence>
<feature type="transmembrane region" description="Helical" evidence="8">
    <location>
        <begin position="129"/>
        <end position="147"/>
    </location>
</feature>
<dbReference type="Proteomes" id="UP000075320">
    <property type="component" value="Unassembled WGS sequence"/>
</dbReference>
<feature type="domain" description="NADH:quinone oxidoreductase/Mrp antiporter transmembrane" evidence="9">
    <location>
        <begin position="124"/>
        <end position="414"/>
    </location>
</feature>
<keyword evidence="3" id="KW-1003">Cell membrane</keyword>
<comment type="caution">
    <text evidence="10">The sequence shown here is derived from an EMBL/GenBank/DDBJ whole genome shotgun (WGS) entry which is preliminary data.</text>
</comment>
<accession>A0A150WN99</accession>
<dbReference type="Pfam" id="PF00361">
    <property type="entry name" value="Proton_antipo_M"/>
    <property type="match status" value="1"/>
</dbReference>
<feature type="transmembrane region" description="Helical" evidence="8">
    <location>
        <begin position="364"/>
        <end position="389"/>
    </location>
</feature>
<feature type="transmembrane region" description="Helical" evidence="8">
    <location>
        <begin position="300"/>
        <end position="327"/>
    </location>
</feature>
<feature type="transmembrane region" description="Helical" evidence="8">
    <location>
        <begin position="159"/>
        <end position="181"/>
    </location>
</feature>
<dbReference type="AlphaFoldDB" id="A0A150WN99"/>
<feature type="transmembrane region" description="Helical" evidence="8">
    <location>
        <begin position="445"/>
        <end position="464"/>
    </location>
</feature>
<evidence type="ECO:0000313" key="11">
    <source>
        <dbReference type="Proteomes" id="UP000075320"/>
    </source>
</evidence>
<feature type="transmembrane region" description="Helical" evidence="8">
    <location>
        <begin position="401"/>
        <end position="425"/>
    </location>
</feature>
<dbReference type="RefSeq" id="WP_061833502.1">
    <property type="nucleotide sequence ID" value="NZ_LUKE01000001.1"/>
</dbReference>
<feature type="transmembrane region" description="Helical" evidence="8">
    <location>
        <begin position="269"/>
        <end position="288"/>
    </location>
</feature>
<dbReference type="EMBL" id="LUKE01000001">
    <property type="protein sequence ID" value="KYG65942.1"/>
    <property type="molecule type" value="Genomic_DNA"/>
</dbReference>
<reference evidence="10 11" key="1">
    <citation type="submission" date="2016-03" db="EMBL/GenBank/DDBJ databases">
        <authorList>
            <person name="Ploux O."/>
        </authorList>
    </citation>
    <scope>NUCLEOTIDE SEQUENCE [LARGE SCALE GENOMIC DNA]</scope>
    <source>
        <strain evidence="10 11">R0</strain>
    </source>
</reference>
<evidence type="ECO:0000313" key="10">
    <source>
        <dbReference type="EMBL" id="KYG65942.1"/>
    </source>
</evidence>
<evidence type="ECO:0000256" key="8">
    <source>
        <dbReference type="SAM" id="Phobius"/>
    </source>
</evidence>
<evidence type="ECO:0000256" key="5">
    <source>
        <dbReference type="ARBA" id="ARBA00022989"/>
    </source>
</evidence>
<protein>
    <recommendedName>
        <fullName evidence="9">NADH:quinone oxidoreductase/Mrp antiporter transmembrane domain-containing protein</fullName>
    </recommendedName>
</protein>
<name>A0A150WN99_BDEBC</name>
<dbReference type="GO" id="GO:0008137">
    <property type="term" value="F:NADH dehydrogenase (ubiquinone) activity"/>
    <property type="evidence" value="ECO:0007669"/>
    <property type="project" value="InterPro"/>
</dbReference>